<dbReference type="GO" id="GO:0016787">
    <property type="term" value="F:hydrolase activity"/>
    <property type="evidence" value="ECO:0007669"/>
    <property type="project" value="UniProtKB-KW"/>
</dbReference>
<dbReference type="Pfam" id="PF17917">
    <property type="entry name" value="RT_RNaseH"/>
    <property type="match status" value="1"/>
</dbReference>
<gene>
    <name evidence="9" type="ORF">WR25_25214</name>
</gene>
<dbReference type="Gene3D" id="3.10.20.370">
    <property type="match status" value="1"/>
</dbReference>
<keyword evidence="3" id="KW-0548">Nucleotidyltransferase</keyword>
<keyword evidence="4" id="KW-0540">Nuclease</keyword>
<accession>A0A2A2LFB6</accession>
<keyword evidence="6" id="KW-0378">Hydrolase</keyword>
<keyword evidence="5" id="KW-0255">Endonuclease</keyword>
<dbReference type="Proteomes" id="UP000218231">
    <property type="component" value="Unassembled WGS sequence"/>
</dbReference>
<keyword evidence="10" id="KW-1185">Reference proteome</keyword>
<dbReference type="PANTHER" id="PTHR37984">
    <property type="entry name" value="PROTEIN CBG26694"/>
    <property type="match status" value="1"/>
</dbReference>
<organism evidence="9 10">
    <name type="scientific">Diploscapter pachys</name>
    <dbReference type="NCBI Taxonomy" id="2018661"/>
    <lineage>
        <taxon>Eukaryota</taxon>
        <taxon>Metazoa</taxon>
        <taxon>Ecdysozoa</taxon>
        <taxon>Nematoda</taxon>
        <taxon>Chromadorea</taxon>
        <taxon>Rhabditida</taxon>
        <taxon>Rhabditina</taxon>
        <taxon>Rhabditomorpha</taxon>
        <taxon>Rhabditoidea</taxon>
        <taxon>Rhabditidae</taxon>
        <taxon>Diploscapter</taxon>
    </lineage>
</organism>
<dbReference type="SUPFAM" id="SSF56672">
    <property type="entry name" value="DNA/RNA polymerases"/>
    <property type="match status" value="1"/>
</dbReference>
<dbReference type="GO" id="GO:0004519">
    <property type="term" value="F:endonuclease activity"/>
    <property type="evidence" value="ECO:0007669"/>
    <property type="project" value="UniProtKB-KW"/>
</dbReference>
<dbReference type="InterPro" id="IPR050951">
    <property type="entry name" value="Retrovirus_Pol_polyprotein"/>
</dbReference>
<evidence type="ECO:0000256" key="2">
    <source>
        <dbReference type="ARBA" id="ARBA00022679"/>
    </source>
</evidence>
<dbReference type="CDD" id="cd09274">
    <property type="entry name" value="RNase_HI_RT_Ty3"/>
    <property type="match status" value="1"/>
</dbReference>
<evidence type="ECO:0000259" key="8">
    <source>
        <dbReference type="Pfam" id="PF17917"/>
    </source>
</evidence>
<dbReference type="EC" id="2.7.7.49" evidence="1"/>
<keyword evidence="7" id="KW-0695">RNA-directed DNA polymerase</keyword>
<evidence type="ECO:0000256" key="5">
    <source>
        <dbReference type="ARBA" id="ARBA00022759"/>
    </source>
</evidence>
<dbReference type="AlphaFoldDB" id="A0A2A2LFB6"/>
<name>A0A2A2LFB6_9BILA</name>
<reference evidence="9 10" key="1">
    <citation type="journal article" date="2017" name="Curr. Biol.">
        <title>Genome architecture and evolution of a unichromosomal asexual nematode.</title>
        <authorList>
            <person name="Fradin H."/>
            <person name="Zegar C."/>
            <person name="Gutwein M."/>
            <person name="Lucas J."/>
            <person name="Kovtun M."/>
            <person name="Corcoran D."/>
            <person name="Baugh L.R."/>
            <person name="Kiontke K."/>
            <person name="Gunsalus K."/>
            <person name="Fitch D.H."/>
            <person name="Piano F."/>
        </authorList>
    </citation>
    <scope>NUCLEOTIDE SEQUENCE [LARGE SCALE GENOMIC DNA]</scope>
    <source>
        <strain evidence="9">PF1309</strain>
    </source>
</reference>
<dbReference type="InterPro" id="IPR043502">
    <property type="entry name" value="DNA/RNA_pol_sf"/>
</dbReference>
<feature type="domain" description="Reverse transcriptase RNase H-like" evidence="8">
    <location>
        <begin position="101"/>
        <end position="209"/>
    </location>
</feature>
<dbReference type="GO" id="GO:0003964">
    <property type="term" value="F:RNA-directed DNA polymerase activity"/>
    <property type="evidence" value="ECO:0007669"/>
    <property type="project" value="UniProtKB-KW"/>
</dbReference>
<sequence>MQKKLEFLGHILTSEGIQTSPKKLEAIVNMPEQKNLKEVVSFLSMAQYYGKFIPQLATIAAPLNHLRKQGVPFEMTPERQKAVQEIKKRLTQTDILTHFNPDIPVILATDASDYGIGAVIYHKLSDGTEKVIAYASRTLTQTERNYAQIEKEALGIVYGVEKFNQFLYGRKFTLLTDHQPLTKIFGPKTELPIIAARRLHRWALRLMAYSFNIEYRNTHEFGNADGLSRLPNPNELPSSLGLNEEDVRLATAKDEKLSKIIHFIQTKWPKKNNDPNLKLYFIKASELSVHKGIILWNHRVVIPPTLQMKALQILHRNHYGRNRMIALARSKIWFPGIDRMITQIAEDAKSKWSKVIYMRNMTTTSKTIQKLNELFATHGIPEQFQGQKEKTFFEQREKTSFEVQIAGEKKEVQI</sequence>
<dbReference type="STRING" id="2018661.A0A2A2LFB6"/>
<evidence type="ECO:0000256" key="6">
    <source>
        <dbReference type="ARBA" id="ARBA00022801"/>
    </source>
</evidence>
<comment type="caution">
    <text evidence="9">The sequence shown here is derived from an EMBL/GenBank/DDBJ whole genome shotgun (WGS) entry which is preliminary data.</text>
</comment>
<evidence type="ECO:0000313" key="10">
    <source>
        <dbReference type="Proteomes" id="UP000218231"/>
    </source>
</evidence>
<keyword evidence="2" id="KW-0808">Transferase</keyword>
<dbReference type="InterPro" id="IPR043128">
    <property type="entry name" value="Rev_trsase/Diguanyl_cyclase"/>
</dbReference>
<dbReference type="Gene3D" id="1.10.340.70">
    <property type="match status" value="1"/>
</dbReference>
<dbReference type="FunFam" id="3.10.20.370:FF:000001">
    <property type="entry name" value="Retrovirus-related Pol polyprotein from transposon 17.6-like protein"/>
    <property type="match status" value="1"/>
</dbReference>
<evidence type="ECO:0000256" key="1">
    <source>
        <dbReference type="ARBA" id="ARBA00012493"/>
    </source>
</evidence>
<evidence type="ECO:0000256" key="7">
    <source>
        <dbReference type="ARBA" id="ARBA00022918"/>
    </source>
</evidence>
<dbReference type="InterPro" id="IPR041373">
    <property type="entry name" value="RT_RNaseH"/>
</dbReference>
<evidence type="ECO:0000256" key="4">
    <source>
        <dbReference type="ARBA" id="ARBA00022722"/>
    </source>
</evidence>
<dbReference type="FunFam" id="3.30.70.270:FF:000020">
    <property type="entry name" value="Transposon Tf2-6 polyprotein-like Protein"/>
    <property type="match status" value="1"/>
</dbReference>
<evidence type="ECO:0000256" key="3">
    <source>
        <dbReference type="ARBA" id="ARBA00022695"/>
    </source>
</evidence>
<protein>
    <recommendedName>
        <fullName evidence="1">RNA-directed DNA polymerase</fullName>
        <ecNumber evidence="1">2.7.7.49</ecNumber>
    </recommendedName>
</protein>
<dbReference type="OrthoDB" id="5864996at2759"/>
<evidence type="ECO:0000313" key="9">
    <source>
        <dbReference type="EMBL" id="PAV84902.1"/>
    </source>
</evidence>
<dbReference type="Gene3D" id="3.30.70.270">
    <property type="match status" value="1"/>
</dbReference>
<dbReference type="PANTHER" id="PTHR37984:SF5">
    <property type="entry name" value="PROTEIN NYNRIN-LIKE"/>
    <property type="match status" value="1"/>
</dbReference>
<dbReference type="EMBL" id="LIAE01006813">
    <property type="protein sequence ID" value="PAV84902.1"/>
    <property type="molecule type" value="Genomic_DNA"/>
</dbReference>
<proteinExistence type="predicted"/>